<organism evidence="8 9">
    <name type="scientific">Glomerella acutata</name>
    <name type="common">Colletotrichum acutatum</name>
    <dbReference type="NCBI Taxonomy" id="27357"/>
    <lineage>
        <taxon>Eukaryota</taxon>
        <taxon>Fungi</taxon>
        <taxon>Dikarya</taxon>
        <taxon>Ascomycota</taxon>
        <taxon>Pezizomycotina</taxon>
        <taxon>Sordariomycetes</taxon>
        <taxon>Hypocreomycetidae</taxon>
        <taxon>Glomerellales</taxon>
        <taxon>Glomerellaceae</taxon>
        <taxon>Colletotrichum</taxon>
        <taxon>Colletotrichum acutatum species complex</taxon>
    </lineage>
</organism>
<dbReference type="InterPro" id="IPR020846">
    <property type="entry name" value="MFS_dom"/>
</dbReference>
<dbReference type="PRINTS" id="PR01036">
    <property type="entry name" value="TCRTETB"/>
</dbReference>
<feature type="transmembrane region" description="Helical" evidence="6">
    <location>
        <begin position="572"/>
        <end position="589"/>
    </location>
</feature>
<protein>
    <submittedName>
        <fullName evidence="8">Major facilitator superfamily domain-containing protein</fullName>
    </submittedName>
</protein>
<feature type="transmembrane region" description="Helical" evidence="6">
    <location>
        <begin position="400"/>
        <end position="423"/>
    </location>
</feature>
<dbReference type="PANTHER" id="PTHR23501:SF43">
    <property type="entry name" value="MULTIDRUG TRANSPORTER, PUTATIVE (AFU_ORTHOLOGUE AFUA_6G03040)-RELATED"/>
    <property type="match status" value="1"/>
</dbReference>
<evidence type="ECO:0000256" key="3">
    <source>
        <dbReference type="ARBA" id="ARBA00022989"/>
    </source>
</evidence>
<sequence>MQCIEKHHTMSTATSKDNSVPADVAAAQPSALKSAVVEHPKADADAVAKAEEHIVPPAIQPLQLNDEPSDAAPHTAPESIPPVYITGWRLYAIISGLCMSLFLSTLETTIVSTSLVSITNALHGFEQRDWIVTSYLLTYTGFLIIFAKFSDVLGRKFVVLLSLAIFTIFSIVCGVISSMVQLIIFRAFQGVGASGIYAMVNVINPELVPSDKWGNIVAGTSLVLVFSSVLGPVLGGVINDHSSWRWVFLLNAPTGAFATALLAFLLPSNFPHQGRGVNQPSMRDKFSGAAIARLDFVGAAVLLAASILLVFGFEEAGSRYPWNSAIVISTIVCGGSLFLAFIACEYVVGKPKYPQEPVFPLRLLKDRHFVGLFLTAFFTGLPFMTALINLPQRFQAVHGLSPFAAGVHTLPLLLSSPLAAAVSGPLTTKMDVPPFYLLLFGTCMQILGVGLASSITPDRLRDLLGFEAIMGFGFGMTLVTVLIYVPFLVDRRDLAVSMGAVTQFRTLGGTIGLAVGATILNNHLASSLPNHLTPSEMQSISDSVQFIDGLPAPTRTAVRSVFSEGYNKQLRTMLYFSVAVLVSLTLMWDRNLKRARDMKGY</sequence>
<feature type="transmembrane region" description="Helical" evidence="6">
    <location>
        <begin position="157"/>
        <end position="177"/>
    </location>
</feature>
<dbReference type="Gene3D" id="1.20.1250.20">
    <property type="entry name" value="MFS general substrate transporter like domains"/>
    <property type="match status" value="1"/>
</dbReference>
<dbReference type="Gene3D" id="1.20.1720.10">
    <property type="entry name" value="Multidrug resistance protein D"/>
    <property type="match status" value="1"/>
</dbReference>
<evidence type="ECO:0000256" key="1">
    <source>
        <dbReference type="ARBA" id="ARBA00004141"/>
    </source>
</evidence>
<feature type="transmembrane region" description="Helical" evidence="6">
    <location>
        <begin position="468"/>
        <end position="489"/>
    </location>
</feature>
<evidence type="ECO:0000256" key="5">
    <source>
        <dbReference type="SAM" id="MobiDB-lite"/>
    </source>
</evidence>
<dbReference type="GeneID" id="85386664"/>
<keyword evidence="2 6" id="KW-0812">Transmembrane</keyword>
<dbReference type="Proteomes" id="UP001244207">
    <property type="component" value="Unassembled WGS sequence"/>
</dbReference>
<dbReference type="GO" id="GO:0022857">
    <property type="term" value="F:transmembrane transporter activity"/>
    <property type="evidence" value="ECO:0007669"/>
    <property type="project" value="InterPro"/>
</dbReference>
<dbReference type="InterPro" id="IPR011701">
    <property type="entry name" value="MFS"/>
</dbReference>
<evidence type="ECO:0000256" key="2">
    <source>
        <dbReference type="ARBA" id="ARBA00022692"/>
    </source>
</evidence>
<comment type="subcellular location">
    <subcellularLocation>
        <location evidence="1">Membrane</location>
        <topology evidence="1">Multi-pass membrane protein</topology>
    </subcellularLocation>
</comment>
<keyword evidence="4 6" id="KW-0472">Membrane</keyword>
<feature type="transmembrane region" description="Helical" evidence="6">
    <location>
        <begin position="244"/>
        <end position="266"/>
    </location>
</feature>
<feature type="transmembrane region" description="Helical" evidence="6">
    <location>
        <begin position="369"/>
        <end position="388"/>
    </location>
</feature>
<gene>
    <name evidence="8" type="ORF">BDZ83DRAFT_388598</name>
</gene>
<name>A0AAD8UIM1_GLOAC</name>
<proteinExistence type="predicted"/>
<feature type="transmembrane region" description="Helical" evidence="6">
    <location>
        <begin position="216"/>
        <end position="238"/>
    </location>
</feature>
<evidence type="ECO:0000313" key="9">
    <source>
        <dbReference type="Proteomes" id="UP001244207"/>
    </source>
</evidence>
<dbReference type="InterPro" id="IPR036259">
    <property type="entry name" value="MFS_trans_sf"/>
</dbReference>
<feature type="transmembrane region" description="Helical" evidence="6">
    <location>
        <begin position="501"/>
        <end position="520"/>
    </location>
</feature>
<feature type="transmembrane region" description="Helical" evidence="6">
    <location>
        <begin position="286"/>
        <end position="313"/>
    </location>
</feature>
<keyword evidence="9" id="KW-1185">Reference proteome</keyword>
<dbReference type="RefSeq" id="XP_060363542.1">
    <property type="nucleotide sequence ID" value="XM_060502765.1"/>
</dbReference>
<evidence type="ECO:0000259" key="7">
    <source>
        <dbReference type="PROSITE" id="PS50850"/>
    </source>
</evidence>
<dbReference type="EMBL" id="JAHMHS010000064">
    <property type="protein sequence ID" value="KAK1723487.1"/>
    <property type="molecule type" value="Genomic_DNA"/>
</dbReference>
<feature type="region of interest" description="Disordered" evidence="5">
    <location>
        <begin position="1"/>
        <end position="24"/>
    </location>
</feature>
<dbReference type="AlphaFoldDB" id="A0AAD8UIM1"/>
<dbReference type="PROSITE" id="PS50850">
    <property type="entry name" value="MFS"/>
    <property type="match status" value="1"/>
</dbReference>
<keyword evidence="3 6" id="KW-1133">Transmembrane helix</keyword>
<dbReference type="Pfam" id="PF07690">
    <property type="entry name" value="MFS_1"/>
    <property type="match status" value="1"/>
</dbReference>
<dbReference type="SUPFAM" id="SSF103473">
    <property type="entry name" value="MFS general substrate transporter"/>
    <property type="match status" value="1"/>
</dbReference>
<comment type="caution">
    <text evidence="8">The sequence shown here is derived from an EMBL/GenBank/DDBJ whole genome shotgun (WGS) entry which is preliminary data.</text>
</comment>
<evidence type="ECO:0000256" key="6">
    <source>
        <dbReference type="SAM" id="Phobius"/>
    </source>
</evidence>
<feature type="transmembrane region" description="Helical" evidence="6">
    <location>
        <begin position="183"/>
        <end position="204"/>
    </location>
</feature>
<feature type="transmembrane region" description="Helical" evidence="6">
    <location>
        <begin position="130"/>
        <end position="150"/>
    </location>
</feature>
<accession>A0AAD8UIM1</accession>
<reference evidence="8" key="1">
    <citation type="submission" date="2021-12" db="EMBL/GenBank/DDBJ databases">
        <title>Comparative genomics, transcriptomics and evolutionary studies reveal genomic signatures of adaptation to plant cell wall in hemibiotrophic fungi.</title>
        <authorList>
            <consortium name="DOE Joint Genome Institute"/>
            <person name="Baroncelli R."/>
            <person name="Diaz J.F."/>
            <person name="Benocci T."/>
            <person name="Peng M."/>
            <person name="Battaglia E."/>
            <person name="Haridas S."/>
            <person name="Andreopoulos W."/>
            <person name="Labutti K."/>
            <person name="Pangilinan J."/>
            <person name="Floch G.L."/>
            <person name="Makela M.R."/>
            <person name="Henrissat B."/>
            <person name="Grigoriev I.V."/>
            <person name="Crouch J.A."/>
            <person name="De Vries R.P."/>
            <person name="Sukno S.A."/>
            <person name="Thon M.R."/>
        </authorList>
    </citation>
    <scope>NUCLEOTIDE SEQUENCE</scope>
    <source>
        <strain evidence="8">CBS 112980</strain>
    </source>
</reference>
<feature type="transmembrane region" description="Helical" evidence="6">
    <location>
        <begin position="325"/>
        <end position="348"/>
    </location>
</feature>
<dbReference type="GO" id="GO:0005886">
    <property type="term" value="C:plasma membrane"/>
    <property type="evidence" value="ECO:0007669"/>
    <property type="project" value="TreeGrafter"/>
</dbReference>
<feature type="transmembrane region" description="Helical" evidence="6">
    <location>
        <begin position="90"/>
        <end position="110"/>
    </location>
</feature>
<dbReference type="PANTHER" id="PTHR23501">
    <property type="entry name" value="MAJOR FACILITATOR SUPERFAMILY"/>
    <property type="match status" value="1"/>
</dbReference>
<feature type="domain" description="Major facilitator superfamily (MFS) profile" evidence="7">
    <location>
        <begin position="93"/>
        <end position="595"/>
    </location>
</feature>
<feature type="transmembrane region" description="Helical" evidence="6">
    <location>
        <begin position="435"/>
        <end position="456"/>
    </location>
</feature>
<evidence type="ECO:0000256" key="4">
    <source>
        <dbReference type="ARBA" id="ARBA00023136"/>
    </source>
</evidence>
<evidence type="ECO:0000313" key="8">
    <source>
        <dbReference type="EMBL" id="KAK1723487.1"/>
    </source>
</evidence>